<protein>
    <submittedName>
        <fullName evidence="1">Uncharacterized protein</fullName>
    </submittedName>
</protein>
<dbReference type="AlphaFoldDB" id="A0A426X2T9"/>
<accession>A0A426X2T9</accession>
<sequence>MPRPTIPFIAIQAPTPKKLTRDKLREQSTKGLCWHYDEPWSREHHYKKGRLLMIESTEEEDNEISKESLEPEEETMEEESQLADYAMYALAVYSNPRTMIIGGVSLQRSIVWIPLERRTLDLLHLLHLDLEYRDIRSP</sequence>
<dbReference type="EMBL" id="AMZH03028245">
    <property type="protein sequence ID" value="RRT33797.1"/>
    <property type="molecule type" value="Genomic_DNA"/>
</dbReference>
<reference evidence="1 2" key="1">
    <citation type="journal article" date="2014" name="Agronomy (Basel)">
        <title>A Draft Genome Sequence for Ensete ventricosum, the Drought-Tolerant Tree Against Hunger.</title>
        <authorList>
            <person name="Harrison J."/>
            <person name="Moore K.A."/>
            <person name="Paszkiewicz K."/>
            <person name="Jones T."/>
            <person name="Grant M."/>
            <person name="Ambacheew D."/>
            <person name="Muzemil S."/>
            <person name="Studholme D.J."/>
        </authorList>
    </citation>
    <scope>NUCLEOTIDE SEQUENCE [LARGE SCALE GENOMIC DNA]</scope>
</reference>
<name>A0A426X2T9_ENSVE</name>
<comment type="caution">
    <text evidence="1">The sequence shown here is derived from an EMBL/GenBank/DDBJ whole genome shotgun (WGS) entry which is preliminary data.</text>
</comment>
<evidence type="ECO:0000313" key="2">
    <source>
        <dbReference type="Proteomes" id="UP000287651"/>
    </source>
</evidence>
<dbReference type="Proteomes" id="UP000287651">
    <property type="component" value="Unassembled WGS sequence"/>
</dbReference>
<proteinExistence type="predicted"/>
<organism evidence="1 2">
    <name type="scientific">Ensete ventricosum</name>
    <name type="common">Abyssinian banana</name>
    <name type="synonym">Musa ensete</name>
    <dbReference type="NCBI Taxonomy" id="4639"/>
    <lineage>
        <taxon>Eukaryota</taxon>
        <taxon>Viridiplantae</taxon>
        <taxon>Streptophyta</taxon>
        <taxon>Embryophyta</taxon>
        <taxon>Tracheophyta</taxon>
        <taxon>Spermatophyta</taxon>
        <taxon>Magnoliopsida</taxon>
        <taxon>Liliopsida</taxon>
        <taxon>Zingiberales</taxon>
        <taxon>Musaceae</taxon>
        <taxon>Ensete</taxon>
    </lineage>
</organism>
<gene>
    <name evidence="1" type="ORF">B296_00031346</name>
</gene>
<evidence type="ECO:0000313" key="1">
    <source>
        <dbReference type="EMBL" id="RRT33797.1"/>
    </source>
</evidence>